<protein>
    <submittedName>
        <fullName evidence="1">Uncharacterized protein</fullName>
    </submittedName>
</protein>
<sequence length="133" mass="14493">MQFFSFLSIVPCLVFQVASSPLGSEGQNNYGASSYSHSHQLQPRSTGVAVKGLSSFAFRNIATKIIRHVGKDPDLGLKTVDFFKDAAAKAKQKSNQNKANKQNSKSSPPKGENHHLPKNSGVNFAREAKNRYG</sequence>
<comment type="caution">
    <text evidence="1">The sequence shown here is derived from an EMBL/GenBank/DDBJ whole genome shotgun (WGS) entry which is preliminary data.</text>
</comment>
<proteinExistence type="predicted"/>
<accession>A0ACC2T145</accession>
<gene>
    <name evidence="1" type="ORF">DSO57_1030704</name>
</gene>
<organism evidence="1 2">
    <name type="scientific">Entomophthora muscae</name>
    <dbReference type="NCBI Taxonomy" id="34485"/>
    <lineage>
        <taxon>Eukaryota</taxon>
        <taxon>Fungi</taxon>
        <taxon>Fungi incertae sedis</taxon>
        <taxon>Zoopagomycota</taxon>
        <taxon>Entomophthoromycotina</taxon>
        <taxon>Entomophthoromycetes</taxon>
        <taxon>Entomophthorales</taxon>
        <taxon>Entomophthoraceae</taxon>
        <taxon>Entomophthora</taxon>
    </lineage>
</organism>
<evidence type="ECO:0000313" key="1">
    <source>
        <dbReference type="EMBL" id="KAJ9068231.1"/>
    </source>
</evidence>
<name>A0ACC2T145_9FUNG</name>
<keyword evidence="2" id="KW-1185">Reference proteome</keyword>
<reference evidence="1" key="1">
    <citation type="submission" date="2022-04" db="EMBL/GenBank/DDBJ databases">
        <title>Genome of the entomopathogenic fungus Entomophthora muscae.</title>
        <authorList>
            <person name="Elya C."/>
            <person name="Lovett B.R."/>
            <person name="Lee E."/>
            <person name="Macias A.M."/>
            <person name="Hajek A.E."/>
            <person name="De Bivort B.L."/>
            <person name="Kasson M.T."/>
            <person name="De Fine Licht H.H."/>
            <person name="Stajich J.E."/>
        </authorList>
    </citation>
    <scope>NUCLEOTIDE SEQUENCE</scope>
    <source>
        <strain evidence="1">Berkeley</strain>
    </source>
</reference>
<dbReference type="EMBL" id="QTSX02003764">
    <property type="protein sequence ID" value="KAJ9068231.1"/>
    <property type="molecule type" value="Genomic_DNA"/>
</dbReference>
<evidence type="ECO:0000313" key="2">
    <source>
        <dbReference type="Proteomes" id="UP001165960"/>
    </source>
</evidence>
<dbReference type="Proteomes" id="UP001165960">
    <property type="component" value="Unassembled WGS sequence"/>
</dbReference>